<evidence type="ECO:0000256" key="1">
    <source>
        <dbReference type="SAM" id="SignalP"/>
    </source>
</evidence>
<dbReference type="VEuPathDB" id="FungiDB:HpaG810076"/>
<feature type="signal peptide" evidence="1">
    <location>
        <begin position="1"/>
        <end position="19"/>
    </location>
</feature>
<dbReference type="EnsemblProtists" id="HpaT810076">
    <property type="protein sequence ID" value="HpaP810076"/>
    <property type="gene ID" value="HpaG810076"/>
</dbReference>
<dbReference type="InParanoid" id="M4BU88"/>
<evidence type="ECO:0000313" key="2">
    <source>
        <dbReference type="EnsemblProtists" id="HpaP810076"/>
    </source>
</evidence>
<evidence type="ECO:0000313" key="3">
    <source>
        <dbReference type="Proteomes" id="UP000011713"/>
    </source>
</evidence>
<reference evidence="2" key="2">
    <citation type="submission" date="2015-06" db="UniProtKB">
        <authorList>
            <consortium name="EnsemblProtists"/>
        </authorList>
    </citation>
    <scope>IDENTIFICATION</scope>
    <source>
        <strain evidence="2">Emoy2</strain>
    </source>
</reference>
<protein>
    <recommendedName>
        <fullName evidence="4">RxLR effector candidate protein</fullName>
    </recommendedName>
</protein>
<keyword evidence="3" id="KW-1185">Reference proteome</keyword>
<feature type="chain" id="PRO_5004049472" description="RxLR effector candidate protein" evidence="1">
    <location>
        <begin position="20"/>
        <end position="124"/>
    </location>
</feature>
<dbReference type="EMBL" id="JH597921">
    <property type="status" value="NOT_ANNOTATED_CDS"/>
    <property type="molecule type" value="Genomic_DNA"/>
</dbReference>
<reference evidence="3" key="1">
    <citation type="journal article" date="2010" name="Science">
        <title>Signatures of adaptation to obligate biotrophy in the Hyaloperonospora arabidopsidis genome.</title>
        <authorList>
            <person name="Baxter L."/>
            <person name="Tripathy S."/>
            <person name="Ishaque N."/>
            <person name="Boot N."/>
            <person name="Cabral A."/>
            <person name="Kemen E."/>
            <person name="Thines M."/>
            <person name="Ah-Fong A."/>
            <person name="Anderson R."/>
            <person name="Badejoko W."/>
            <person name="Bittner-Eddy P."/>
            <person name="Boore J.L."/>
            <person name="Chibucos M.C."/>
            <person name="Coates M."/>
            <person name="Dehal P."/>
            <person name="Delehaunty K."/>
            <person name="Dong S."/>
            <person name="Downton P."/>
            <person name="Dumas B."/>
            <person name="Fabro G."/>
            <person name="Fronick C."/>
            <person name="Fuerstenberg S.I."/>
            <person name="Fulton L."/>
            <person name="Gaulin E."/>
            <person name="Govers F."/>
            <person name="Hughes L."/>
            <person name="Humphray S."/>
            <person name="Jiang R.H."/>
            <person name="Judelson H."/>
            <person name="Kamoun S."/>
            <person name="Kyung K."/>
            <person name="Meijer H."/>
            <person name="Minx P."/>
            <person name="Morris P."/>
            <person name="Nelson J."/>
            <person name="Phuntumart V."/>
            <person name="Qutob D."/>
            <person name="Rehmany A."/>
            <person name="Rougon-Cardoso A."/>
            <person name="Ryden P."/>
            <person name="Torto-Alalibo T."/>
            <person name="Studholme D."/>
            <person name="Wang Y."/>
            <person name="Win J."/>
            <person name="Wood J."/>
            <person name="Clifton S.W."/>
            <person name="Rogers J."/>
            <person name="Van den Ackerveken G."/>
            <person name="Jones J.D."/>
            <person name="McDowell J.M."/>
            <person name="Beynon J."/>
            <person name="Tyler B.M."/>
        </authorList>
    </citation>
    <scope>NUCLEOTIDE SEQUENCE [LARGE SCALE GENOMIC DNA]</scope>
    <source>
        <strain evidence="3">Emoy2</strain>
    </source>
</reference>
<dbReference type="Proteomes" id="UP000011713">
    <property type="component" value="Unassembled WGS sequence"/>
</dbReference>
<keyword evidence="1" id="KW-0732">Signal</keyword>
<dbReference type="AlphaFoldDB" id="M4BU88"/>
<sequence>MRRVLSLFLQFSLSRPGSSSGVCATSASVKFFQAARSCAQRQRMYRSGAHYMRFSAESVWKSASRTIGSVSRCLPVHLPVLLGFKNASMNRYAGMSTGMRRMWPKSLHQLRIKWNRNGCVFVRS</sequence>
<proteinExistence type="predicted"/>
<name>M4BU88_HYAAE</name>
<dbReference type="HOGENOM" id="CLU_2008305_0_0_1"/>
<evidence type="ECO:0008006" key="4">
    <source>
        <dbReference type="Google" id="ProtNLM"/>
    </source>
</evidence>
<organism evidence="2 3">
    <name type="scientific">Hyaloperonospora arabidopsidis (strain Emoy2)</name>
    <name type="common">Downy mildew agent</name>
    <name type="synonym">Peronospora arabidopsidis</name>
    <dbReference type="NCBI Taxonomy" id="559515"/>
    <lineage>
        <taxon>Eukaryota</taxon>
        <taxon>Sar</taxon>
        <taxon>Stramenopiles</taxon>
        <taxon>Oomycota</taxon>
        <taxon>Peronosporomycetes</taxon>
        <taxon>Peronosporales</taxon>
        <taxon>Peronosporaceae</taxon>
        <taxon>Hyaloperonospora</taxon>
    </lineage>
</organism>
<accession>M4BU88</accession>